<organism evidence="2">
    <name type="scientific">Kwoniella dejecticola CBS 10117</name>
    <dbReference type="NCBI Taxonomy" id="1296121"/>
    <lineage>
        <taxon>Eukaryota</taxon>
        <taxon>Fungi</taxon>
        <taxon>Dikarya</taxon>
        <taxon>Basidiomycota</taxon>
        <taxon>Agaricomycotina</taxon>
        <taxon>Tremellomycetes</taxon>
        <taxon>Tremellales</taxon>
        <taxon>Cryptococcaceae</taxon>
        <taxon>Kwoniella</taxon>
    </lineage>
</organism>
<accession>A0A1A6A3B7</accession>
<dbReference type="PANTHER" id="PTHR28047">
    <property type="entry name" value="PROTEIN DCG1"/>
    <property type="match status" value="1"/>
</dbReference>
<dbReference type="EMBL" id="CP144535">
    <property type="protein sequence ID" value="WWC62555.1"/>
    <property type="molecule type" value="Genomic_DNA"/>
</dbReference>
<dbReference type="InterPro" id="IPR052186">
    <property type="entry name" value="Hydantoin_racemase-like"/>
</dbReference>
<dbReference type="Proteomes" id="UP000078595">
    <property type="component" value="Chromosome 6"/>
</dbReference>
<reference evidence="3" key="3">
    <citation type="submission" date="2024-02" db="EMBL/GenBank/DDBJ databases">
        <title>Comparative genomics of Cryptococcus and Kwoniella reveals pathogenesis evolution and contrasting modes of karyotype evolution via chromosome fusion or intercentromeric recombination.</title>
        <authorList>
            <person name="Coelho M.A."/>
            <person name="David-Palma M."/>
            <person name="Shea T."/>
            <person name="Bowers K."/>
            <person name="McGinley-Smith S."/>
            <person name="Mohammad A.W."/>
            <person name="Gnirke A."/>
            <person name="Yurkov A.M."/>
            <person name="Nowrousian M."/>
            <person name="Sun S."/>
            <person name="Cuomo C.A."/>
            <person name="Heitman J."/>
        </authorList>
    </citation>
    <scope>NUCLEOTIDE SEQUENCE</scope>
    <source>
        <strain evidence="3">CBS 10117</strain>
    </source>
</reference>
<reference evidence="2" key="1">
    <citation type="submission" date="2013-07" db="EMBL/GenBank/DDBJ databases">
        <title>The Genome Sequence of Cryptococcus dejecticola CBS10117.</title>
        <authorList>
            <consortium name="The Broad Institute Genome Sequencing Platform"/>
            <person name="Cuomo C."/>
            <person name="Litvintseva A."/>
            <person name="Chen Y."/>
            <person name="Heitman J."/>
            <person name="Sun S."/>
            <person name="Springer D."/>
            <person name="Dromer F."/>
            <person name="Young S.K."/>
            <person name="Zeng Q."/>
            <person name="Gargeya S."/>
            <person name="Fitzgerald M."/>
            <person name="Abouelleil A."/>
            <person name="Alvarado L."/>
            <person name="Berlin A.M."/>
            <person name="Chapman S.B."/>
            <person name="Dewar J."/>
            <person name="Goldberg J."/>
            <person name="Griggs A."/>
            <person name="Gujja S."/>
            <person name="Hansen M."/>
            <person name="Howarth C."/>
            <person name="Imamovic A."/>
            <person name="Larimer J."/>
            <person name="McCowan C."/>
            <person name="Murphy C."/>
            <person name="Pearson M."/>
            <person name="Priest M."/>
            <person name="Roberts A."/>
            <person name="Saif S."/>
            <person name="Shea T."/>
            <person name="Sykes S."/>
            <person name="Wortman J."/>
            <person name="Nusbaum C."/>
            <person name="Birren B."/>
        </authorList>
    </citation>
    <scope>NUCLEOTIDE SEQUENCE [LARGE SCALE GENOMIC DNA]</scope>
    <source>
        <strain evidence="2">CBS 10117</strain>
    </source>
</reference>
<evidence type="ECO:0000313" key="3">
    <source>
        <dbReference type="EMBL" id="WWC62555.1"/>
    </source>
</evidence>
<evidence type="ECO:0000313" key="2">
    <source>
        <dbReference type="EMBL" id="OBR84544.1"/>
    </source>
</evidence>
<keyword evidence="4" id="KW-1185">Reference proteome</keyword>
<dbReference type="Pfam" id="PF01177">
    <property type="entry name" value="Asp_Glu_race"/>
    <property type="match status" value="1"/>
</dbReference>
<dbReference type="EMBL" id="KI894032">
    <property type="protein sequence ID" value="OBR84544.1"/>
    <property type="molecule type" value="Genomic_DNA"/>
</dbReference>
<dbReference type="VEuPathDB" id="FungiDB:I303_05403"/>
<dbReference type="InterPro" id="IPR015942">
    <property type="entry name" value="Asp/Glu/hydantoin_racemase"/>
</dbReference>
<dbReference type="Gene3D" id="3.40.50.12500">
    <property type="match status" value="1"/>
</dbReference>
<evidence type="ECO:0008006" key="5">
    <source>
        <dbReference type="Google" id="ProtNLM"/>
    </source>
</evidence>
<dbReference type="GO" id="GO:0047661">
    <property type="term" value="F:amino-acid racemase activity"/>
    <property type="evidence" value="ECO:0007669"/>
    <property type="project" value="InterPro"/>
</dbReference>
<dbReference type="PANTHER" id="PTHR28047:SF5">
    <property type="entry name" value="PROTEIN DCG1"/>
    <property type="match status" value="1"/>
</dbReference>
<sequence length="260" mass="27241">MTLKSKIHSSIGSPSSPIKILLINPNSTQSFTLDLVPVLTRSIPSDVSVDFITAPEPAPASINNNEDCKLSTRVCEEHLDLDSPDSAWLEEYSCVVVACFSQHPLVDSLKRAGEGGSNGKSQPAVVLGILDAAINSALGLGGKFGIVTTGQQWETLFDQAIASMGLTSRYAGTKGTGFDAISLHGSEVSDIMINASTELVGKSADVIVLGCGGMSNMRAMIERELSGRIGRRIPVVDGVQAAVDMGIGYARMGIAPSFSN</sequence>
<protein>
    <recommendedName>
        <fullName evidence="5">DCG1 protein</fullName>
    </recommendedName>
</protein>
<reference evidence="3" key="2">
    <citation type="submission" date="2013-07" db="EMBL/GenBank/DDBJ databases">
        <authorList>
            <consortium name="The Broad Institute Genome Sequencing Platform"/>
            <person name="Cuomo C."/>
            <person name="Litvintseva A."/>
            <person name="Chen Y."/>
            <person name="Heitman J."/>
            <person name="Sun S."/>
            <person name="Springer D."/>
            <person name="Dromer F."/>
            <person name="Young S.K."/>
            <person name="Zeng Q."/>
            <person name="Gargeya S."/>
            <person name="Fitzgerald M."/>
            <person name="Abouelleil A."/>
            <person name="Alvarado L."/>
            <person name="Berlin A.M."/>
            <person name="Chapman S.B."/>
            <person name="Dewar J."/>
            <person name="Goldberg J."/>
            <person name="Griggs A."/>
            <person name="Gujja S."/>
            <person name="Hansen M."/>
            <person name="Howarth C."/>
            <person name="Imamovic A."/>
            <person name="Larimer J."/>
            <person name="McCowan C."/>
            <person name="Murphy C."/>
            <person name="Pearson M."/>
            <person name="Priest M."/>
            <person name="Roberts A."/>
            <person name="Saif S."/>
            <person name="Shea T."/>
            <person name="Sykes S."/>
            <person name="Wortman J."/>
            <person name="Nusbaum C."/>
            <person name="Birren B."/>
        </authorList>
    </citation>
    <scope>NUCLEOTIDE SEQUENCE</scope>
    <source>
        <strain evidence="3">CBS 10117</strain>
    </source>
</reference>
<dbReference type="STRING" id="1296121.A0A1A6A3B7"/>
<gene>
    <name evidence="2" type="ORF">I303_05403</name>
    <name evidence="3" type="ORF">I303_105151</name>
</gene>
<evidence type="ECO:0000256" key="1">
    <source>
        <dbReference type="ARBA" id="ARBA00038414"/>
    </source>
</evidence>
<dbReference type="OrthoDB" id="412018at2759"/>
<dbReference type="KEGG" id="kdj:28969102"/>
<dbReference type="AlphaFoldDB" id="A0A1A6A3B7"/>
<dbReference type="InterPro" id="IPR053714">
    <property type="entry name" value="Iso_Racemase_Enz_sf"/>
</dbReference>
<dbReference type="GeneID" id="28969102"/>
<comment type="similarity">
    <text evidence="1">Belongs to the HyuE racemase family.</text>
</comment>
<name>A0A1A6A3B7_9TREE</name>
<proteinExistence type="inferred from homology"/>
<evidence type="ECO:0000313" key="4">
    <source>
        <dbReference type="Proteomes" id="UP000078595"/>
    </source>
</evidence>
<dbReference type="RefSeq" id="XP_018262386.1">
    <property type="nucleotide sequence ID" value="XM_018408695.1"/>
</dbReference>